<dbReference type="AlphaFoldDB" id="A0A4Q7E4N2"/>
<dbReference type="Pfam" id="PF00578">
    <property type="entry name" value="AhpC-TSA"/>
    <property type="match status" value="1"/>
</dbReference>
<keyword evidence="1" id="KW-0732">Signal</keyword>
<dbReference type="GO" id="GO:0016491">
    <property type="term" value="F:oxidoreductase activity"/>
    <property type="evidence" value="ECO:0007669"/>
    <property type="project" value="InterPro"/>
</dbReference>
<gene>
    <name evidence="3" type="ORF">C3B51_17285</name>
</gene>
<dbReference type="InterPro" id="IPR000866">
    <property type="entry name" value="AhpC/TSA"/>
</dbReference>
<reference evidence="3 4" key="1">
    <citation type="submission" date="2018-01" db="EMBL/GenBank/DDBJ databases">
        <title>Co-occurrence of chitin degradation, pigmentation and bioactivity in marine Pseudoalteromonas.</title>
        <authorList>
            <person name="Paulsen S."/>
            <person name="Gram L."/>
            <person name="Machado H."/>
        </authorList>
    </citation>
    <scope>NUCLEOTIDE SEQUENCE [LARGE SCALE GENOMIC DNA]</scope>
    <source>
        <strain evidence="3 4">S1946</strain>
    </source>
</reference>
<dbReference type="InterPro" id="IPR036249">
    <property type="entry name" value="Thioredoxin-like_sf"/>
</dbReference>
<feature type="chain" id="PRO_5020927591" evidence="1">
    <location>
        <begin position="28"/>
        <end position="161"/>
    </location>
</feature>
<comment type="caution">
    <text evidence="3">The sequence shown here is derived from an EMBL/GenBank/DDBJ whole genome shotgun (WGS) entry which is preliminary data.</text>
</comment>
<dbReference type="PANTHER" id="PTHR42852">
    <property type="entry name" value="THIOL:DISULFIDE INTERCHANGE PROTEIN DSBE"/>
    <property type="match status" value="1"/>
</dbReference>
<evidence type="ECO:0000313" key="3">
    <source>
        <dbReference type="EMBL" id="RZM76859.1"/>
    </source>
</evidence>
<accession>A0A4Q7E4N2</accession>
<dbReference type="GO" id="GO:0016209">
    <property type="term" value="F:antioxidant activity"/>
    <property type="evidence" value="ECO:0007669"/>
    <property type="project" value="InterPro"/>
</dbReference>
<dbReference type="InterPro" id="IPR013766">
    <property type="entry name" value="Thioredoxin_domain"/>
</dbReference>
<dbReference type="Proteomes" id="UP000292345">
    <property type="component" value="Unassembled WGS sequence"/>
</dbReference>
<feature type="signal peptide" evidence="1">
    <location>
        <begin position="1"/>
        <end position="27"/>
    </location>
</feature>
<dbReference type="SUPFAM" id="SSF52833">
    <property type="entry name" value="Thioredoxin-like"/>
    <property type="match status" value="1"/>
</dbReference>
<dbReference type="Gene3D" id="3.40.30.10">
    <property type="entry name" value="Glutaredoxin"/>
    <property type="match status" value="1"/>
</dbReference>
<dbReference type="EMBL" id="PPUZ01000047">
    <property type="protein sequence ID" value="RZM76859.1"/>
    <property type="molecule type" value="Genomic_DNA"/>
</dbReference>
<dbReference type="PANTHER" id="PTHR42852:SF17">
    <property type="entry name" value="THIOREDOXIN-LIKE PROTEIN HI_1115"/>
    <property type="match status" value="1"/>
</dbReference>
<organism evidence="3 4">
    <name type="scientific">Pseudoalteromonas rubra</name>
    <dbReference type="NCBI Taxonomy" id="43658"/>
    <lineage>
        <taxon>Bacteria</taxon>
        <taxon>Pseudomonadati</taxon>
        <taxon>Pseudomonadota</taxon>
        <taxon>Gammaproteobacteria</taxon>
        <taxon>Alteromonadales</taxon>
        <taxon>Pseudoalteromonadaceae</taxon>
        <taxon>Pseudoalteromonas</taxon>
    </lineage>
</organism>
<evidence type="ECO:0000256" key="1">
    <source>
        <dbReference type="SAM" id="SignalP"/>
    </source>
</evidence>
<sequence>METIMKTNLKTFLTGIVLLALSATASAKPYPPLQARTLADQPISSSGKVTYLKFWATWCAYCVEEMPLLQQAFENSKQSYQVIAVNVGFNQTVEGVKTYLNRYGYRFPTVFDATGSITRQYRVTGTPQHILLDASGKEIYRSALLTDELRQHLATLTGAKL</sequence>
<proteinExistence type="predicted"/>
<evidence type="ECO:0000313" key="4">
    <source>
        <dbReference type="Proteomes" id="UP000292345"/>
    </source>
</evidence>
<dbReference type="RefSeq" id="WP_130245861.1">
    <property type="nucleotide sequence ID" value="NZ_PPUZ01000047.1"/>
</dbReference>
<protein>
    <submittedName>
        <fullName evidence="3">TlpA family protein disulfide reductase</fullName>
    </submittedName>
</protein>
<name>A0A4Q7E4N2_9GAMM</name>
<dbReference type="InterPro" id="IPR050553">
    <property type="entry name" value="Thioredoxin_ResA/DsbE_sf"/>
</dbReference>
<feature type="domain" description="Thioredoxin" evidence="2">
    <location>
        <begin position="19"/>
        <end position="158"/>
    </location>
</feature>
<dbReference type="CDD" id="cd02966">
    <property type="entry name" value="TlpA_like_family"/>
    <property type="match status" value="1"/>
</dbReference>
<dbReference type="PROSITE" id="PS51352">
    <property type="entry name" value="THIOREDOXIN_2"/>
    <property type="match status" value="1"/>
</dbReference>
<evidence type="ECO:0000259" key="2">
    <source>
        <dbReference type="PROSITE" id="PS51352"/>
    </source>
</evidence>